<evidence type="ECO:0000313" key="2">
    <source>
        <dbReference type="EMBL" id="TCP67208.1"/>
    </source>
</evidence>
<dbReference type="EMBL" id="SLXT01000005">
    <property type="protein sequence ID" value="TCP67208.1"/>
    <property type="molecule type" value="Genomic_DNA"/>
</dbReference>
<dbReference type="PANTHER" id="PTHR32329">
    <property type="entry name" value="BIFUNCTIONAL PROTEIN [INCLUDES 2-HYDROXYACYL-COA DEHYDRATASE (N-TER) AND ITS ACTIVATOR DOMAIN (C_TERM)-RELATED"/>
    <property type="match status" value="1"/>
</dbReference>
<dbReference type="Pfam" id="PF09989">
    <property type="entry name" value="DUF2229"/>
    <property type="match status" value="1"/>
</dbReference>
<accession>A0A4R2RV45</accession>
<reference evidence="2 3" key="1">
    <citation type="submission" date="2019-03" db="EMBL/GenBank/DDBJ databases">
        <title>Genomic Encyclopedia of Type Strains, Phase IV (KMG-IV): sequencing the most valuable type-strain genomes for metagenomic binning, comparative biology and taxonomic classification.</title>
        <authorList>
            <person name="Goeker M."/>
        </authorList>
    </citation>
    <scope>NUCLEOTIDE SEQUENCE [LARGE SCALE GENOMIC DNA]</scope>
    <source>
        <strain evidence="2 3">DSM 11170</strain>
    </source>
</reference>
<sequence>MKINWLGLAQSRPRPTVIGIPRGLAYYEYLPLWRAFFEAMGCQVLLSPVSNPAVLAQGKLRVVDEACSPVKIFFGHVYSLQGKVDHIFVPRLISVQEGTYLCPKFLGLPDMLRSVAALGDEQLPLLTVDVNCRQAGGGWSDALRTVGKQLGVAASRVRYALQTALAMQAKYESQIQSGMLLPEALAPWEKAGTLLLQGPPVPGKPVRKNQPINLPGEEGPTVVVVGHPYVLFDPLISMGLITKLRKRAVAVRTVMTVDGEEAGRATEHLPKRLFWSFGQQLLGGALHWMGKPLEGMIFVAPFGCGPDSLIGDLVERFARREGNLPFLLLTVDEHGGDAGMETRLDAFLDVIEQKRQVRSATVPV</sequence>
<dbReference type="InterPro" id="IPR018709">
    <property type="entry name" value="CoA_activase_DUF2229"/>
</dbReference>
<dbReference type="Proteomes" id="UP000294813">
    <property type="component" value="Unassembled WGS sequence"/>
</dbReference>
<evidence type="ECO:0000313" key="3">
    <source>
        <dbReference type="Proteomes" id="UP000294813"/>
    </source>
</evidence>
<comment type="caution">
    <text evidence="2">The sequence shown here is derived from an EMBL/GenBank/DDBJ whole genome shotgun (WGS) entry which is preliminary data.</text>
</comment>
<dbReference type="AlphaFoldDB" id="A0A4R2RV45"/>
<keyword evidence="3" id="KW-1185">Reference proteome</keyword>
<dbReference type="PANTHER" id="PTHR32329:SF2">
    <property type="entry name" value="BIFUNCTIONAL PROTEIN [INCLUDES 2-HYDROXYACYL-COA DEHYDRATASE (N-TER) AND ITS ACTIVATOR DOMAIN (C_TERM)"/>
    <property type="match status" value="1"/>
</dbReference>
<dbReference type="RefSeq" id="WP_165876306.1">
    <property type="nucleotide sequence ID" value="NZ_JAOQNU010000005.1"/>
</dbReference>
<protein>
    <submittedName>
        <fullName evidence="2">Putative nucleotide-binding protein (Sugar kinase/HSP70/actin superfamily)</fullName>
    </submittedName>
</protein>
<keyword evidence="2" id="KW-0418">Kinase</keyword>
<keyword evidence="2" id="KW-0808">Transferase</keyword>
<dbReference type="InterPro" id="IPR051805">
    <property type="entry name" value="Dehydratase_Activator_Redct"/>
</dbReference>
<dbReference type="Gene3D" id="3.40.50.11900">
    <property type="match status" value="1"/>
</dbReference>
<proteinExistence type="predicted"/>
<feature type="domain" description="DUF2229" evidence="1">
    <location>
        <begin position="18"/>
        <end position="253"/>
    </location>
</feature>
<name>A0A4R2RV45_9FIRM</name>
<evidence type="ECO:0000259" key="1">
    <source>
        <dbReference type="Pfam" id="PF09989"/>
    </source>
</evidence>
<dbReference type="GO" id="GO:0016301">
    <property type="term" value="F:kinase activity"/>
    <property type="evidence" value="ECO:0007669"/>
    <property type="project" value="UniProtKB-KW"/>
</dbReference>
<gene>
    <name evidence="2" type="ORF">EDD73_105103</name>
</gene>
<organism evidence="2 3">
    <name type="scientific">Heliophilum fasciatum</name>
    <dbReference type="NCBI Taxonomy" id="35700"/>
    <lineage>
        <taxon>Bacteria</taxon>
        <taxon>Bacillati</taxon>
        <taxon>Bacillota</taxon>
        <taxon>Clostridia</taxon>
        <taxon>Eubacteriales</taxon>
        <taxon>Heliobacteriaceae</taxon>
        <taxon>Heliophilum</taxon>
    </lineage>
</organism>